<comment type="caution">
    <text evidence="1">The sequence shown here is derived from an EMBL/GenBank/DDBJ whole genome shotgun (WGS) entry which is preliminary data.</text>
</comment>
<keyword evidence="2" id="KW-1185">Reference proteome</keyword>
<proteinExistence type="predicted"/>
<evidence type="ECO:0000313" key="1">
    <source>
        <dbReference type="EMBL" id="KAI3768923.1"/>
    </source>
</evidence>
<reference evidence="2" key="1">
    <citation type="journal article" date="2022" name="Mol. Ecol. Resour.">
        <title>The genomes of chicory, endive, great burdock and yacon provide insights into Asteraceae palaeo-polyploidization history and plant inulin production.</title>
        <authorList>
            <person name="Fan W."/>
            <person name="Wang S."/>
            <person name="Wang H."/>
            <person name="Wang A."/>
            <person name="Jiang F."/>
            <person name="Liu H."/>
            <person name="Zhao H."/>
            <person name="Xu D."/>
            <person name="Zhang Y."/>
        </authorList>
    </citation>
    <scope>NUCLEOTIDE SEQUENCE [LARGE SCALE GENOMIC DNA]</scope>
    <source>
        <strain evidence="2">cv. Niubang</strain>
    </source>
</reference>
<accession>A0ACB9FC43</accession>
<reference evidence="1 2" key="2">
    <citation type="journal article" date="2022" name="Mol. Ecol. Resour.">
        <title>The genomes of chicory, endive, great burdock and yacon provide insights into Asteraceae paleo-polyploidization history and plant inulin production.</title>
        <authorList>
            <person name="Fan W."/>
            <person name="Wang S."/>
            <person name="Wang H."/>
            <person name="Wang A."/>
            <person name="Jiang F."/>
            <person name="Liu H."/>
            <person name="Zhao H."/>
            <person name="Xu D."/>
            <person name="Zhang Y."/>
        </authorList>
    </citation>
    <scope>NUCLEOTIDE SEQUENCE [LARGE SCALE GENOMIC DNA]</scope>
    <source>
        <strain evidence="2">cv. Niubang</strain>
    </source>
</reference>
<dbReference type="Proteomes" id="UP001055879">
    <property type="component" value="Linkage Group LG01"/>
</dbReference>
<sequence length="338" mass="37369">MGFFSKRVERSELILRSPSFRLSADVKNKWESSSWGRKLIVQKKRASLNDFDRFKIMLTKIKVFSSPCYILLAKIKAEDVFSSLAVLLMKLVGSTTTSRPPADQKSAAAAAVCHHSALSSSPRPQLVFLLTENVKWTSQCSDFNRFSTSPTVLESSRTINFPHGLTILSTSTMTAWKRDDMHGGDRKSEGIAGVPNTFSVNYKNNLMLCNLIFENVLLDLVGRRTVPQIFVNGKHIGGADDLEVAVRTENVKWTSQCSDFNRFSTSPTVLESSRTINFPPGLTILSTSTMTAWKRDDLHGGDRKSEVDQKSAAAAATCHHSSLSSPPQTTVSIPAQMF</sequence>
<protein>
    <submittedName>
        <fullName evidence="1">Uncharacterized protein</fullName>
    </submittedName>
</protein>
<organism evidence="1 2">
    <name type="scientific">Arctium lappa</name>
    <name type="common">Greater burdock</name>
    <name type="synonym">Lappa major</name>
    <dbReference type="NCBI Taxonomy" id="4217"/>
    <lineage>
        <taxon>Eukaryota</taxon>
        <taxon>Viridiplantae</taxon>
        <taxon>Streptophyta</taxon>
        <taxon>Embryophyta</taxon>
        <taxon>Tracheophyta</taxon>
        <taxon>Spermatophyta</taxon>
        <taxon>Magnoliopsida</taxon>
        <taxon>eudicotyledons</taxon>
        <taxon>Gunneridae</taxon>
        <taxon>Pentapetalae</taxon>
        <taxon>asterids</taxon>
        <taxon>campanulids</taxon>
        <taxon>Asterales</taxon>
        <taxon>Asteraceae</taxon>
        <taxon>Carduoideae</taxon>
        <taxon>Cardueae</taxon>
        <taxon>Arctiinae</taxon>
        <taxon>Arctium</taxon>
    </lineage>
</organism>
<name>A0ACB9FC43_ARCLA</name>
<dbReference type="EMBL" id="CM042047">
    <property type="protein sequence ID" value="KAI3768923.1"/>
    <property type="molecule type" value="Genomic_DNA"/>
</dbReference>
<evidence type="ECO:0000313" key="2">
    <source>
        <dbReference type="Proteomes" id="UP001055879"/>
    </source>
</evidence>
<gene>
    <name evidence="1" type="ORF">L6452_00019</name>
</gene>